<reference evidence="10 11" key="1">
    <citation type="journal article" date="2013" name="PLoS Genet.">
        <title>Distinctive expansion of potential virulence genes in the genome of the oomycete fish pathogen Saprolegnia parasitica.</title>
        <authorList>
            <person name="Jiang R.H."/>
            <person name="de Bruijn I."/>
            <person name="Haas B.J."/>
            <person name="Belmonte R."/>
            <person name="Lobach L."/>
            <person name="Christie J."/>
            <person name="van den Ackerveken G."/>
            <person name="Bottin A."/>
            <person name="Bulone V."/>
            <person name="Diaz-Moreno S.M."/>
            <person name="Dumas B."/>
            <person name="Fan L."/>
            <person name="Gaulin E."/>
            <person name="Govers F."/>
            <person name="Grenville-Briggs L.J."/>
            <person name="Horner N.R."/>
            <person name="Levin J.Z."/>
            <person name="Mammella M."/>
            <person name="Meijer H.J."/>
            <person name="Morris P."/>
            <person name="Nusbaum C."/>
            <person name="Oome S."/>
            <person name="Phillips A.J."/>
            <person name="van Rooyen D."/>
            <person name="Rzeszutek E."/>
            <person name="Saraiva M."/>
            <person name="Secombes C.J."/>
            <person name="Seidl M.F."/>
            <person name="Snel B."/>
            <person name="Stassen J.H."/>
            <person name="Sykes S."/>
            <person name="Tripathy S."/>
            <person name="van den Berg H."/>
            <person name="Vega-Arreguin J.C."/>
            <person name="Wawra S."/>
            <person name="Young S.K."/>
            <person name="Zeng Q."/>
            <person name="Dieguez-Uribeondo J."/>
            <person name="Russ C."/>
            <person name="Tyler B.M."/>
            <person name="van West P."/>
        </authorList>
    </citation>
    <scope>NUCLEOTIDE SEQUENCE [LARGE SCALE GENOMIC DNA]</scope>
    <source>
        <strain evidence="10 11">CBS 223.65</strain>
    </source>
</reference>
<evidence type="ECO:0000313" key="10">
    <source>
        <dbReference type="EMBL" id="KDO28320.1"/>
    </source>
</evidence>
<evidence type="ECO:0000256" key="5">
    <source>
        <dbReference type="ARBA" id="ARBA00029468"/>
    </source>
</evidence>
<comment type="similarity">
    <text evidence="5">Belongs to the CFAP91 family.</text>
</comment>
<name>A0A067CGM0_SAPPC</name>
<keyword evidence="2" id="KW-0963">Cytoplasm</keyword>
<organism evidence="10 11">
    <name type="scientific">Saprolegnia parasitica (strain CBS 223.65)</name>
    <dbReference type="NCBI Taxonomy" id="695850"/>
    <lineage>
        <taxon>Eukaryota</taxon>
        <taxon>Sar</taxon>
        <taxon>Stramenopiles</taxon>
        <taxon>Oomycota</taxon>
        <taxon>Saprolegniomycetes</taxon>
        <taxon>Saprolegniales</taxon>
        <taxon>Saprolegniaceae</taxon>
        <taxon>Saprolegnia</taxon>
    </lineage>
</organism>
<dbReference type="InterPro" id="IPR026720">
    <property type="entry name" value="CFAP91"/>
</dbReference>
<dbReference type="PANTHER" id="PTHR22455:SF10">
    <property type="entry name" value="CILIA- AND FLAGELLA-ASSOCIATED PROTEIN 91"/>
    <property type="match status" value="1"/>
</dbReference>
<dbReference type="PANTHER" id="PTHR22455">
    <property type="entry name" value="CILIA- AND FLAGELLA-ASSOCIATED PROTEIN 91"/>
    <property type="match status" value="1"/>
</dbReference>
<dbReference type="VEuPathDB" id="FungiDB:SPRG_06370"/>
<sequence>MSRTIPTRALDAVYDPVYTVSNTGGQWKGGYRPHHHSRRSGVPSTTSDGQVAVSGAQRAKYFKRPILPYVQTVPPEILLSPVAKTAELNHAADDDLEPTRSVGVQTMYRDSEAQTTPYTPDYTIKVGTSPEIATLANLTFADGLPAGMAEIELIERNRKKRAFDASLPPMTDEASFSLRKKMMEQQEKAEWAFREVEIDRVHDQRLQLLEKALIERDHEHEFLTEQRIEALRQRLTQEKDAALEGMQQERVTALRKLSKRRAAAQKVLPKRDLKRDIIGEYAAFSSTVYAPMARSGKGGRKPVHEVGLATVHAMADIDALEASVAHRLTMQTTKPPPKAIKTAKDRREAAIEAHLLSMQTKINLSKQGHEPDAATAHKFRQEKIVRPPTPIYATLDDDEQLHDAVRLLQKLLRGRAVQNTMYEGKDRRSELIAELRSNEDAPEGDELEANETEKSQLARLTKAATDKTQGEVVSELLDFLSKELVRVNEQATLSDFVRAAEDERRKREAIEGGRRHAEDQLRRREDAVYKAITRVHEETADNFILDILESVVADDATHTATHESSVASSALASIVGTLEAAHNSDTVVVRDLVASFLFPEVQRQRVQEQVLQEEQKYATAVHKALQAAQVNMAEIANEQRTLEQLKQQQRALEELAIE</sequence>
<evidence type="ECO:0000256" key="7">
    <source>
        <dbReference type="SAM" id="Coils"/>
    </source>
</evidence>
<keyword evidence="4" id="KW-0966">Cell projection</keyword>
<keyword evidence="3" id="KW-0206">Cytoskeleton</keyword>
<evidence type="ECO:0000256" key="1">
    <source>
        <dbReference type="ARBA" id="ARBA00004430"/>
    </source>
</evidence>
<feature type="region of interest" description="Disordered" evidence="8">
    <location>
        <begin position="24"/>
        <end position="51"/>
    </location>
</feature>
<dbReference type="STRING" id="695850.A0A067CGM0"/>
<gene>
    <name evidence="10" type="ORF">SPRG_06370</name>
</gene>
<feature type="coiled-coil region" evidence="7">
    <location>
        <begin position="625"/>
        <end position="658"/>
    </location>
</feature>
<dbReference type="OrthoDB" id="567787at2759"/>
<keyword evidence="7" id="KW-0175">Coiled coil</keyword>
<dbReference type="InterPro" id="IPR032840">
    <property type="entry name" value="CFAP91_dom"/>
</dbReference>
<dbReference type="GeneID" id="24128719"/>
<evidence type="ECO:0000256" key="6">
    <source>
        <dbReference type="ARBA" id="ARBA00029555"/>
    </source>
</evidence>
<dbReference type="Proteomes" id="UP000030745">
    <property type="component" value="Unassembled WGS sequence"/>
</dbReference>
<evidence type="ECO:0000259" key="9">
    <source>
        <dbReference type="Pfam" id="PF14738"/>
    </source>
</evidence>
<proteinExistence type="inferred from homology"/>
<comment type="subcellular location">
    <subcellularLocation>
        <location evidence="1">Cytoplasm</location>
        <location evidence="1">Cytoskeleton</location>
        <location evidence="1">Cilium axoneme</location>
    </subcellularLocation>
</comment>
<dbReference type="RefSeq" id="XP_012201139.1">
    <property type="nucleotide sequence ID" value="XM_012345749.1"/>
</dbReference>
<evidence type="ECO:0000256" key="3">
    <source>
        <dbReference type="ARBA" id="ARBA00023212"/>
    </source>
</evidence>
<dbReference type="EMBL" id="KK583212">
    <property type="protein sequence ID" value="KDO28320.1"/>
    <property type="molecule type" value="Genomic_DNA"/>
</dbReference>
<dbReference type="AlphaFoldDB" id="A0A067CGM0"/>
<protein>
    <recommendedName>
        <fullName evidence="6">Cilia- and flagella-associated protein 91</fullName>
    </recommendedName>
</protein>
<evidence type="ECO:0000256" key="8">
    <source>
        <dbReference type="SAM" id="MobiDB-lite"/>
    </source>
</evidence>
<evidence type="ECO:0000256" key="4">
    <source>
        <dbReference type="ARBA" id="ARBA00023273"/>
    </source>
</evidence>
<dbReference type="KEGG" id="spar:SPRG_06370"/>
<feature type="domain" description="CFAP91" evidence="9">
    <location>
        <begin position="104"/>
        <end position="256"/>
    </location>
</feature>
<accession>A0A067CGM0</accession>
<dbReference type="GO" id="GO:0005930">
    <property type="term" value="C:axoneme"/>
    <property type="evidence" value="ECO:0007669"/>
    <property type="project" value="UniProtKB-SubCell"/>
</dbReference>
<keyword evidence="11" id="KW-1185">Reference proteome</keyword>
<evidence type="ECO:0000313" key="11">
    <source>
        <dbReference type="Proteomes" id="UP000030745"/>
    </source>
</evidence>
<dbReference type="Pfam" id="PF14738">
    <property type="entry name" value="CFAP91"/>
    <property type="match status" value="1"/>
</dbReference>
<dbReference type="OMA" id="VQTMYRD"/>
<evidence type="ECO:0000256" key="2">
    <source>
        <dbReference type="ARBA" id="ARBA00022490"/>
    </source>
</evidence>